<protein>
    <submittedName>
        <fullName evidence="2">Uncharacterized protein</fullName>
    </submittedName>
</protein>
<dbReference type="Proteomes" id="UP000283895">
    <property type="component" value="Unassembled WGS sequence"/>
</dbReference>
<proteinExistence type="predicted"/>
<dbReference type="AlphaFoldDB" id="A0A423VP33"/>
<organism evidence="2 3">
    <name type="scientific">Cytospora schulzeri</name>
    <dbReference type="NCBI Taxonomy" id="448051"/>
    <lineage>
        <taxon>Eukaryota</taxon>
        <taxon>Fungi</taxon>
        <taxon>Dikarya</taxon>
        <taxon>Ascomycota</taxon>
        <taxon>Pezizomycotina</taxon>
        <taxon>Sordariomycetes</taxon>
        <taxon>Sordariomycetidae</taxon>
        <taxon>Diaporthales</taxon>
        <taxon>Cytosporaceae</taxon>
        <taxon>Cytospora</taxon>
    </lineage>
</organism>
<name>A0A423VP33_9PEZI</name>
<feature type="region of interest" description="Disordered" evidence="1">
    <location>
        <begin position="89"/>
        <end position="136"/>
    </location>
</feature>
<evidence type="ECO:0000313" key="3">
    <source>
        <dbReference type="Proteomes" id="UP000283895"/>
    </source>
</evidence>
<feature type="compositionally biased region" description="Low complexity" evidence="1">
    <location>
        <begin position="326"/>
        <end position="358"/>
    </location>
</feature>
<feature type="region of interest" description="Disordered" evidence="1">
    <location>
        <begin position="168"/>
        <end position="227"/>
    </location>
</feature>
<evidence type="ECO:0000313" key="2">
    <source>
        <dbReference type="EMBL" id="ROV92759.1"/>
    </source>
</evidence>
<feature type="region of interest" description="Disordered" evidence="1">
    <location>
        <begin position="272"/>
        <end position="369"/>
    </location>
</feature>
<sequence>MAANADLLMINYALHVFAPFLYRAPVESDLKAKLPKDPPTRARSTIRRTRHNINDSSSRPAPASVQYLARRVGLGPRARARVISPHAAESPWTPWDNIEPGGEADANSQSATRRPIVSGPYSLTRDNTTQDGSVRREPVLREVITRNGPMSQEVVRYFGEHMARLYAGTSSRGTTQESEATPEGEGREPTSSSVDVAPSSLERIESFNQPPATLTRESTTRSSSDRDVRVRIPADILRRQNERLLSMRRSLRAQEFAAMREARGARRVLHETHARGPAAAAVSTTQASRLDGLGDRDRSLSPEGDGVWDTLLSSITPDPQPPSVGTSFASTPAPASAAGTSQSTASANSANSSRTSLADGPDGGYTPREVGFAEVCESGGDNSDTEGDEDDEARDNTLRRFGQSMKFALAKGDTRPGRSVTDQTRSMMIVLAESVTRRCDLILRQ</sequence>
<feature type="region of interest" description="Disordered" evidence="1">
    <location>
        <begin position="31"/>
        <end position="62"/>
    </location>
</feature>
<comment type="caution">
    <text evidence="2">The sequence shown here is derived from an EMBL/GenBank/DDBJ whole genome shotgun (WGS) entry which is preliminary data.</text>
</comment>
<dbReference type="EMBL" id="LKEA01000048">
    <property type="protein sequence ID" value="ROV92759.1"/>
    <property type="molecule type" value="Genomic_DNA"/>
</dbReference>
<feature type="compositionally biased region" description="Polar residues" evidence="1">
    <location>
        <begin position="168"/>
        <end position="179"/>
    </location>
</feature>
<feature type="compositionally biased region" description="Polar residues" evidence="1">
    <location>
        <begin position="206"/>
        <end position="217"/>
    </location>
</feature>
<keyword evidence="3" id="KW-1185">Reference proteome</keyword>
<gene>
    <name evidence="2" type="ORF">VMCG_09072</name>
</gene>
<accession>A0A423VP33</accession>
<reference evidence="2 3" key="1">
    <citation type="submission" date="2015-09" db="EMBL/GenBank/DDBJ databases">
        <title>Host preference determinants of Valsa canker pathogens revealed by comparative genomics.</title>
        <authorList>
            <person name="Yin Z."/>
            <person name="Huang L."/>
        </authorList>
    </citation>
    <scope>NUCLEOTIDE SEQUENCE [LARGE SCALE GENOMIC DNA]</scope>
    <source>
        <strain evidence="2 3">03-1</strain>
    </source>
</reference>
<dbReference type="OrthoDB" id="3946700at2759"/>
<evidence type="ECO:0000256" key="1">
    <source>
        <dbReference type="SAM" id="MobiDB-lite"/>
    </source>
</evidence>
<feature type="compositionally biased region" description="Basic and acidic residues" evidence="1">
    <location>
        <begin position="31"/>
        <end position="40"/>
    </location>
</feature>